<sequence length="474" mass="49822">MNRWRTALLAASVGSVAALGLVVLPDIPASAAPADLVVDYDCTPAGPDSIVRHGPVRLTTNLTFATDLVVGGPLNFTWKLKYANSTRFQSPNYFAAGAQVHAVGNVQLLSSWQGILQPKGTADQDTKLHPDSYLTLPETINDPGLMDKPGTIKVTPRDIEVDFTPPDGSVPVNDGNETDNPTDLQVKYSGTWTSLDDRPSAEHHVHNDLHETTEMGASAELTFVGTGVEYIGPTDKDAGTVDIYIDGYKVATVDPSRDEDNKPVNHDLNGGVKLWESAGLEYGKHTIKIVNTSTKPAWLDAFNVLTDTQKIPTGYHRAICKLVGGPVSVVVTVREASPSPTATSPTSPPPTTTTPPPSTNPPTNNPTTTGTPTKHITPPPSNNGMGHVIVVPPATGTSSSTPSSSAKPTATATATKYVKAQVAKTPKGGVDSGEAPDEPRPYGLMASGAVVLMGSATSGLLMRRRRAEHAGGLK</sequence>
<keyword evidence="2" id="KW-0732">Signal</keyword>
<dbReference type="Gene3D" id="2.60.120.260">
    <property type="entry name" value="Galactose-binding domain-like"/>
    <property type="match status" value="1"/>
</dbReference>
<dbReference type="Proteomes" id="UP000198953">
    <property type="component" value="Unassembled WGS sequence"/>
</dbReference>
<keyword evidence="4" id="KW-1185">Reference proteome</keyword>
<evidence type="ECO:0000256" key="2">
    <source>
        <dbReference type="SAM" id="SignalP"/>
    </source>
</evidence>
<proteinExistence type="predicted"/>
<feature type="chain" id="PRO_5011777668" description="LPXTG-motif cell wall anchor domain-containing protein" evidence="2">
    <location>
        <begin position="32"/>
        <end position="474"/>
    </location>
</feature>
<name>A0A1H8GHC8_9ACTN</name>
<organism evidence="3 4">
    <name type="scientific">Nonomuraea pusilla</name>
    <dbReference type="NCBI Taxonomy" id="46177"/>
    <lineage>
        <taxon>Bacteria</taxon>
        <taxon>Bacillati</taxon>
        <taxon>Actinomycetota</taxon>
        <taxon>Actinomycetes</taxon>
        <taxon>Streptosporangiales</taxon>
        <taxon>Streptosporangiaceae</taxon>
        <taxon>Nonomuraea</taxon>
    </lineage>
</organism>
<evidence type="ECO:0000256" key="1">
    <source>
        <dbReference type="SAM" id="MobiDB-lite"/>
    </source>
</evidence>
<protein>
    <recommendedName>
        <fullName evidence="5">LPXTG-motif cell wall anchor domain-containing protein</fullName>
    </recommendedName>
</protein>
<dbReference type="AlphaFoldDB" id="A0A1H8GHC8"/>
<feature type="compositionally biased region" description="Pro residues" evidence="1">
    <location>
        <begin position="346"/>
        <end position="364"/>
    </location>
</feature>
<feature type="compositionally biased region" description="Low complexity" evidence="1">
    <location>
        <begin position="365"/>
        <end position="376"/>
    </location>
</feature>
<reference evidence="3 4" key="1">
    <citation type="submission" date="2016-10" db="EMBL/GenBank/DDBJ databases">
        <authorList>
            <person name="de Groot N.N."/>
        </authorList>
    </citation>
    <scope>NUCLEOTIDE SEQUENCE [LARGE SCALE GENOMIC DNA]</scope>
    <source>
        <strain evidence="3 4">DSM 43357</strain>
    </source>
</reference>
<accession>A0A1H8GHC8</accession>
<evidence type="ECO:0000313" key="4">
    <source>
        <dbReference type="Proteomes" id="UP000198953"/>
    </source>
</evidence>
<dbReference type="EMBL" id="FOBF01000026">
    <property type="protein sequence ID" value="SEN43200.1"/>
    <property type="molecule type" value="Genomic_DNA"/>
</dbReference>
<evidence type="ECO:0000313" key="3">
    <source>
        <dbReference type="EMBL" id="SEN43200.1"/>
    </source>
</evidence>
<feature type="region of interest" description="Disordered" evidence="1">
    <location>
        <begin position="336"/>
        <end position="412"/>
    </location>
</feature>
<gene>
    <name evidence="3" type="ORF">SAMN05660976_07559</name>
</gene>
<feature type="signal peptide" evidence="2">
    <location>
        <begin position="1"/>
        <end position="31"/>
    </location>
</feature>
<feature type="compositionally biased region" description="Low complexity" evidence="1">
    <location>
        <begin position="390"/>
        <end position="412"/>
    </location>
</feature>
<feature type="compositionally biased region" description="Low complexity" evidence="1">
    <location>
        <begin position="336"/>
        <end position="345"/>
    </location>
</feature>
<evidence type="ECO:0008006" key="5">
    <source>
        <dbReference type="Google" id="ProtNLM"/>
    </source>
</evidence>
<dbReference type="STRING" id="46177.SAMN05660976_07559"/>